<keyword evidence="9 13" id="KW-0408">Iron</keyword>
<dbReference type="RefSeq" id="WP_147850187.1">
    <property type="nucleotide sequence ID" value="NZ_VDUZ01000037.1"/>
</dbReference>
<feature type="binding site" evidence="13">
    <location>
        <position position="133"/>
    </location>
    <ligand>
        <name>Fe cation</name>
        <dbReference type="ChEBI" id="CHEBI:24875"/>
    </ligand>
</feature>
<feature type="binding site" evidence="13">
    <location>
        <position position="138"/>
    </location>
    <ligand>
        <name>Fe cation</name>
        <dbReference type="ChEBI" id="CHEBI:24875"/>
    </ligand>
</feature>
<dbReference type="AlphaFoldDB" id="A0A5C8PFL8"/>
<keyword evidence="10 15" id="KW-0503">Monooxygenase</keyword>
<keyword evidence="16" id="KW-1185">Reference proteome</keyword>
<dbReference type="EC" id="1.14.16.1" evidence="5"/>
<dbReference type="GO" id="GO:0006559">
    <property type="term" value="P:L-phenylalanine catabolic process"/>
    <property type="evidence" value="ECO:0007669"/>
    <property type="project" value="UniProtKB-UniPathway"/>
</dbReference>
<dbReference type="UniPathway" id="UPA00139">
    <property type="reaction ID" value="UER00337"/>
</dbReference>
<evidence type="ECO:0000256" key="6">
    <source>
        <dbReference type="ARBA" id="ARBA00020276"/>
    </source>
</evidence>
<keyword evidence="11" id="KW-0585">Phenylalanine catabolism</keyword>
<accession>A0A5C8PFL8</accession>
<evidence type="ECO:0000256" key="9">
    <source>
        <dbReference type="ARBA" id="ARBA00023004"/>
    </source>
</evidence>
<feature type="domain" description="Biopterin-dependent aromatic amino acid hydroxylase family profile" evidence="14">
    <location>
        <begin position="1"/>
        <end position="286"/>
    </location>
</feature>
<evidence type="ECO:0000256" key="4">
    <source>
        <dbReference type="ARBA" id="ARBA00009712"/>
    </source>
</evidence>
<evidence type="ECO:0000256" key="1">
    <source>
        <dbReference type="ARBA" id="ARBA00001060"/>
    </source>
</evidence>
<evidence type="ECO:0000256" key="7">
    <source>
        <dbReference type="ARBA" id="ARBA00022723"/>
    </source>
</evidence>
<dbReference type="GO" id="GO:0005506">
    <property type="term" value="F:iron ion binding"/>
    <property type="evidence" value="ECO:0007669"/>
    <property type="project" value="InterPro"/>
</dbReference>
<name>A0A5C8PFL8_9HYPH</name>
<dbReference type="GO" id="GO:0004505">
    <property type="term" value="F:phenylalanine 4-monooxygenase activity"/>
    <property type="evidence" value="ECO:0007669"/>
    <property type="project" value="UniProtKB-EC"/>
</dbReference>
<evidence type="ECO:0000313" key="15">
    <source>
        <dbReference type="EMBL" id="TXL71969.1"/>
    </source>
</evidence>
<comment type="catalytic activity">
    <reaction evidence="1">
        <text>(6R)-L-erythro-5,6,7,8-tetrahydrobiopterin + L-phenylalanine + O2 = (4aS,6R)-4a-hydroxy-L-erythro-5,6,7,8-tetrahydrobiopterin + L-tyrosine</text>
        <dbReference type="Rhea" id="RHEA:20273"/>
        <dbReference type="ChEBI" id="CHEBI:15379"/>
        <dbReference type="ChEBI" id="CHEBI:15642"/>
        <dbReference type="ChEBI" id="CHEBI:58095"/>
        <dbReference type="ChEBI" id="CHEBI:58315"/>
        <dbReference type="ChEBI" id="CHEBI:59560"/>
        <dbReference type="EC" id="1.14.16.1"/>
    </reaction>
</comment>
<dbReference type="InterPro" id="IPR036329">
    <property type="entry name" value="Aro-AA_hydroxylase_C_sf"/>
</dbReference>
<dbReference type="InterPro" id="IPR001273">
    <property type="entry name" value="ArAA_hydroxylase"/>
</dbReference>
<dbReference type="NCBIfam" id="TIGR01267">
    <property type="entry name" value="Phe4hydrox_mono"/>
    <property type="match status" value="1"/>
</dbReference>
<dbReference type="PROSITE" id="PS00367">
    <property type="entry name" value="BH4_AAA_HYDROXYL_1"/>
    <property type="match status" value="1"/>
</dbReference>
<sequence length="286" mass="32238">MLQPSPSPTAGLRGDYSRMQADWTVPQDPRRYGAEEQDIWRTLLRRQSGLARQHACPQFLGGLAQLDIDERIPDFSQVSDALARRTGWRVVGVPGLIPDDVFYGHLAHRRFPVTVWIRRRDELDYLVEPDLFHDFFGHVPLLADPVFADYMQAYGQRGVEAGAANIHRLARLYWYTVEFGLIRSEEGVKVFGAGIISSAKETLYAIGSPVPARIAFDAGRVMRTAYEIDKLQRTYFVLDDFRQLFDATQVDFPPLYAALARQPEIPTGTVLPHERLIAAAALPQAA</sequence>
<evidence type="ECO:0000259" key="14">
    <source>
        <dbReference type="PROSITE" id="PS51410"/>
    </source>
</evidence>
<dbReference type="InterPro" id="IPR036951">
    <property type="entry name" value="ArAA_hydroxylase_sf"/>
</dbReference>
<dbReference type="NCBIfam" id="NF008877">
    <property type="entry name" value="PRK11913.1-2"/>
    <property type="match status" value="1"/>
</dbReference>
<evidence type="ECO:0000256" key="11">
    <source>
        <dbReference type="ARBA" id="ARBA00023232"/>
    </source>
</evidence>
<keyword evidence="7 13" id="KW-0479">Metal-binding</keyword>
<dbReference type="Proteomes" id="UP000321638">
    <property type="component" value="Unassembled WGS sequence"/>
</dbReference>
<dbReference type="Pfam" id="PF00351">
    <property type="entry name" value="Biopterin_H"/>
    <property type="match status" value="1"/>
</dbReference>
<evidence type="ECO:0000256" key="8">
    <source>
        <dbReference type="ARBA" id="ARBA00023002"/>
    </source>
</evidence>
<comment type="cofactor">
    <cofactor evidence="2 13">
        <name>Fe(2+)</name>
        <dbReference type="ChEBI" id="CHEBI:29033"/>
    </cofactor>
</comment>
<dbReference type="CDD" id="cd03348">
    <property type="entry name" value="pro_PheOH"/>
    <property type="match status" value="1"/>
</dbReference>
<dbReference type="InterPro" id="IPR018301">
    <property type="entry name" value="ArAA_hydroxylase_Fe/CU_BS"/>
</dbReference>
<evidence type="ECO:0000256" key="10">
    <source>
        <dbReference type="ARBA" id="ARBA00023033"/>
    </source>
</evidence>
<dbReference type="PRINTS" id="PR00372">
    <property type="entry name" value="FYWHYDRXLASE"/>
</dbReference>
<dbReference type="InterPro" id="IPR019774">
    <property type="entry name" value="Aromatic-AA_hydroxylase_C"/>
</dbReference>
<dbReference type="SUPFAM" id="SSF56534">
    <property type="entry name" value="Aromatic aminoacid monoxygenases, catalytic and oligomerization domains"/>
    <property type="match status" value="1"/>
</dbReference>
<evidence type="ECO:0000313" key="16">
    <source>
        <dbReference type="Proteomes" id="UP000321638"/>
    </source>
</evidence>
<dbReference type="EMBL" id="VDUZ01000037">
    <property type="protein sequence ID" value="TXL71969.1"/>
    <property type="molecule type" value="Genomic_DNA"/>
</dbReference>
<evidence type="ECO:0000256" key="2">
    <source>
        <dbReference type="ARBA" id="ARBA00001954"/>
    </source>
</evidence>
<evidence type="ECO:0000256" key="5">
    <source>
        <dbReference type="ARBA" id="ARBA00011995"/>
    </source>
</evidence>
<organism evidence="15 16">
    <name type="scientific">Vineibacter terrae</name>
    <dbReference type="NCBI Taxonomy" id="2586908"/>
    <lineage>
        <taxon>Bacteria</taxon>
        <taxon>Pseudomonadati</taxon>
        <taxon>Pseudomonadota</taxon>
        <taxon>Alphaproteobacteria</taxon>
        <taxon>Hyphomicrobiales</taxon>
        <taxon>Vineibacter</taxon>
    </lineage>
</organism>
<protein>
    <recommendedName>
        <fullName evidence="6">Phenylalanine-4-hydroxylase</fullName>
        <ecNumber evidence="5">1.14.16.1</ecNumber>
    </recommendedName>
    <alternativeName>
        <fullName evidence="12">Phe-4-monooxygenase</fullName>
    </alternativeName>
</protein>
<gene>
    <name evidence="15" type="ORF">FHP25_27420</name>
</gene>
<keyword evidence="8 15" id="KW-0560">Oxidoreductase</keyword>
<comment type="caution">
    <text evidence="15">The sequence shown here is derived from an EMBL/GenBank/DDBJ whole genome shotgun (WGS) entry which is preliminary data.</text>
</comment>
<dbReference type="Gene3D" id="1.10.800.10">
    <property type="entry name" value="Aromatic amino acid hydroxylase"/>
    <property type="match status" value="1"/>
</dbReference>
<evidence type="ECO:0000256" key="12">
    <source>
        <dbReference type="ARBA" id="ARBA00029922"/>
    </source>
</evidence>
<evidence type="ECO:0000256" key="13">
    <source>
        <dbReference type="PIRSR" id="PIRSR601273-2"/>
    </source>
</evidence>
<comment type="similarity">
    <text evidence="4">Belongs to the biopterin-dependent aromatic amino acid hydroxylase family.</text>
</comment>
<dbReference type="PANTHER" id="PTHR11473:SF24">
    <property type="entry name" value="PHENYLALANINE-4-HYDROXYLASE"/>
    <property type="match status" value="1"/>
</dbReference>
<evidence type="ECO:0000256" key="3">
    <source>
        <dbReference type="ARBA" id="ARBA00005088"/>
    </source>
</evidence>
<feature type="binding site" evidence="13">
    <location>
        <position position="178"/>
    </location>
    <ligand>
        <name>Fe cation</name>
        <dbReference type="ChEBI" id="CHEBI:24875"/>
    </ligand>
</feature>
<dbReference type="InterPro" id="IPR005960">
    <property type="entry name" value="Phe-4-hydroxylase_mono"/>
</dbReference>
<dbReference type="PROSITE" id="PS51410">
    <property type="entry name" value="BH4_AAA_HYDROXYL_2"/>
    <property type="match status" value="1"/>
</dbReference>
<reference evidence="15 16" key="1">
    <citation type="submission" date="2019-06" db="EMBL/GenBank/DDBJ databases">
        <title>New taxonomy in bacterial strain CC-CFT640, isolated from vineyard.</title>
        <authorList>
            <person name="Lin S.-Y."/>
            <person name="Tsai C.-F."/>
            <person name="Young C.-C."/>
        </authorList>
    </citation>
    <scope>NUCLEOTIDE SEQUENCE [LARGE SCALE GENOMIC DNA]</scope>
    <source>
        <strain evidence="15 16">CC-CFT640</strain>
    </source>
</reference>
<proteinExistence type="inferred from homology"/>
<dbReference type="PANTHER" id="PTHR11473">
    <property type="entry name" value="AROMATIC AMINO ACID HYDROXYLASE"/>
    <property type="match status" value="1"/>
</dbReference>
<dbReference type="OrthoDB" id="9780502at2"/>
<comment type="pathway">
    <text evidence="3">Amino-acid degradation; L-phenylalanine degradation; acetoacetate and fumarate from L-phenylalanine: step 1/6.</text>
</comment>